<evidence type="ECO:0000256" key="1">
    <source>
        <dbReference type="SAM" id="MobiDB-lite"/>
    </source>
</evidence>
<evidence type="ECO:0000256" key="2">
    <source>
        <dbReference type="SAM" id="Phobius"/>
    </source>
</evidence>
<dbReference type="EMBL" id="LCFA01000005">
    <property type="protein sequence ID" value="KKS82754.1"/>
    <property type="molecule type" value="Genomic_DNA"/>
</dbReference>
<evidence type="ECO:0000313" key="4">
    <source>
        <dbReference type="Proteomes" id="UP000034810"/>
    </source>
</evidence>
<reference evidence="3 4" key="1">
    <citation type="journal article" date="2015" name="Nature">
        <title>rRNA introns, odd ribosomes, and small enigmatic genomes across a large radiation of phyla.</title>
        <authorList>
            <person name="Brown C.T."/>
            <person name="Hug L.A."/>
            <person name="Thomas B.C."/>
            <person name="Sharon I."/>
            <person name="Castelle C.J."/>
            <person name="Singh A."/>
            <person name="Wilkins M.J."/>
            <person name="Williams K.H."/>
            <person name="Banfield J.F."/>
        </authorList>
    </citation>
    <scope>NUCLEOTIDE SEQUENCE [LARGE SCALE GENOMIC DNA]</scope>
</reference>
<organism evidence="3 4">
    <name type="scientific">Candidatus Wolfebacteria bacterium GW2011_GWC1_43_10</name>
    <dbReference type="NCBI Taxonomy" id="1619011"/>
    <lineage>
        <taxon>Bacteria</taxon>
        <taxon>Candidatus Wolfeibacteriota</taxon>
    </lineage>
</organism>
<keyword evidence="2" id="KW-1133">Transmembrane helix</keyword>
<name>A0A0G1CBI0_9BACT</name>
<sequence>MTKLNFKSPIFAFGIIAVIFVGYWLIFGVGNGSDFGSSQPPAANRQENNLSLDNSPGSLQWVESPESGKLPSESSLVAPNLTDLISKNIASEFVSKVDFSRASSSPQTLLDQIQSIDLKSGDLSEILGVNPLGLVKGISDSEIKISQDNSLEATRKYGQEYAIIFSQAGGTIASDPDKFADLLLAPEDSKNSQQLSQISFDLNQGFDKMKLLETPSGVVDFHKKALAFLKNSAIVVEAVKGGEQDPLRAYLAVQEGVPIISSDINYLDEAFKQLSLKYKF</sequence>
<proteinExistence type="predicted"/>
<dbReference type="AlphaFoldDB" id="A0A0G1CBI0"/>
<feature type="region of interest" description="Disordered" evidence="1">
    <location>
        <begin position="37"/>
        <end position="74"/>
    </location>
</feature>
<gene>
    <name evidence="3" type="ORF">UV58_C0005G0008</name>
</gene>
<dbReference type="Proteomes" id="UP000034810">
    <property type="component" value="Unassembled WGS sequence"/>
</dbReference>
<evidence type="ECO:0000313" key="3">
    <source>
        <dbReference type="EMBL" id="KKS82754.1"/>
    </source>
</evidence>
<feature type="transmembrane region" description="Helical" evidence="2">
    <location>
        <begin position="12"/>
        <end position="30"/>
    </location>
</feature>
<keyword evidence="2" id="KW-0812">Transmembrane</keyword>
<comment type="caution">
    <text evidence="3">The sequence shown here is derived from an EMBL/GenBank/DDBJ whole genome shotgun (WGS) entry which is preliminary data.</text>
</comment>
<accession>A0A0G1CBI0</accession>
<keyword evidence="2" id="KW-0472">Membrane</keyword>
<protein>
    <submittedName>
        <fullName evidence="3">Uncharacterized protein</fullName>
    </submittedName>
</protein>
<feature type="compositionally biased region" description="Polar residues" evidence="1">
    <location>
        <begin position="37"/>
        <end position="58"/>
    </location>
</feature>